<evidence type="ECO:0000313" key="2">
    <source>
        <dbReference type="Proteomes" id="UP000240883"/>
    </source>
</evidence>
<organism evidence="1 2">
    <name type="scientific">Corynespora cassiicola Philippines</name>
    <dbReference type="NCBI Taxonomy" id="1448308"/>
    <lineage>
        <taxon>Eukaryota</taxon>
        <taxon>Fungi</taxon>
        <taxon>Dikarya</taxon>
        <taxon>Ascomycota</taxon>
        <taxon>Pezizomycotina</taxon>
        <taxon>Dothideomycetes</taxon>
        <taxon>Pleosporomycetidae</taxon>
        <taxon>Pleosporales</taxon>
        <taxon>Corynesporascaceae</taxon>
        <taxon>Corynespora</taxon>
    </lineage>
</organism>
<reference evidence="1 2" key="1">
    <citation type="journal article" date="2018" name="Front. Microbiol.">
        <title>Genome-Wide Analysis of Corynespora cassiicola Leaf Fall Disease Putative Effectors.</title>
        <authorList>
            <person name="Lopez D."/>
            <person name="Ribeiro S."/>
            <person name="Label P."/>
            <person name="Fumanal B."/>
            <person name="Venisse J.S."/>
            <person name="Kohler A."/>
            <person name="de Oliveira R.R."/>
            <person name="Labutti K."/>
            <person name="Lipzen A."/>
            <person name="Lail K."/>
            <person name="Bauer D."/>
            <person name="Ohm R.A."/>
            <person name="Barry K.W."/>
            <person name="Spatafora J."/>
            <person name="Grigoriev I.V."/>
            <person name="Martin F.M."/>
            <person name="Pujade-Renaud V."/>
        </authorList>
    </citation>
    <scope>NUCLEOTIDE SEQUENCE [LARGE SCALE GENOMIC DNA]</scope>
    <source>
        <strain evidence="1 2">Philippines</strain>
    </source>
</reference>
<proteinExistence type="predicted"/>
<gene>
    <name evidence="1" type="ORF">BS50DRAFT_101409</name>
</gene>
<name>A0A2T2ND45_CORCC</name>
<protein>
    <submittedName>
        <fullName evidence="1">Uncharacterized protein</fullName>
    </submittedName>
</protein>
<evidence type="ECO:0000313" key="1">
    <source>
        <dbReference type="EMBL" id="PSN62968.1"/>
    </source>
</evidence>
<sequence length="167" mass="18437">MVLPKFRAWSGKGHALANHGFRIISKPGSRCGRRPKYLAEAIHVPQTCNFHRRIRVSGQYQLRLLEGCPEAREMRWQAMELTCEARALTLHRPPPTARRSGRAIILPRLCGEGGHPCTWGGTCTAYRDLTGMSISVVVVVLGPRPTMAGLGFASKDKDGGDFDRSTL</sequence>
<dbReference type="EMBL" id="KZ678140">
    <property type="protein sequence ID" value="PSN62968.1"/>
    <property type="molecule type" value="Genomic_DNA"/>
</dbReference>
<dbReference type="Proteomes" id="UP000240883">
    <property type="component" value="Unassembled WGS sequence"/>
</dbReference>
<dbReference type="AlphaFoldDB" id="A0A2T2ND45"/>
<accession>A0A2T2ND45</accession>
<keyword evidence="2" id="KW-1185">Reference proteome</keyword>